<dbReference type="Proteomes" id="UP000316714">
    <property type="component" value="Unassembled WGS sequence"/>
</dbReference>
<accession>A0A5C5VJJ4</accession>
<dbReference type="AlphaFoldDB" id="A0A5C5VJJ4"/>
<dbReference type="RefSeq" id="WP_146565349.1">
    <property type="nucleotide sequence ID" value="NZ_SIHJ01000001.1"/>
</dbReference>
<organism evidence="2 3">
    <name type="scientific">Posidoniimonas corsicana</name>
    <dbReference type="NCBI Taxonomy" id="1938618"/>
    <lineage>
        <taxon>Bacteria</taxon>
        <taxon>Pseudomonadati</taxon>
        <taxon>Planctomycetota</taxon>
        <taxon>Planctomycetia</taxon>
        <taxon>Pirellulales</taxon>
        <taxon>Lacipirellulaceae</taxon>
        <taxon>Posidoniimonas</taxon>
    </lineage>
</organism>
<dbReference type="EMBL" id="SIHJ01000001">
    <property type="protein sequence ID" value="TWT38059.1"/>
    <property type="molecule type" value="Genomic_DNA"/>
</dbReference>
<evidence type="ECO:0000313" key="3">
    <source>
        <dbReference type="Proteomes" id="UP000316714"/>
    </source>
</evidence>
<evidence type="ECO:0008006" key="4">
    <source>
        <dbReference type="Google" id="ProtNLM"/>
    </source>
</evidence>
<keyword evidence="3" id="KW-1185">Reference proteome</keyword>
<comment type="caution">
    <text evidence="2">The sequence shown here is derived from an EMBL/GenBank/DDBJ whole genome shotgun (WGS) entry which is preliminary data.</text>
</comment>
<keyword evidence="1" id="KW-0732">Signal</keyword>
<evidence type="ECO:0000313" key="2">
    <source>
        <dbReference type="EMBL" id="TWT38059.1"/>
    </source>
</evidence>
<feature type="signal peptide" evidence="1">
    <location>
        <begin position="1"/>
        <end position="21"/>
    </location>
</feature>
<name>A0A5C5VJJ4_9BACT</name>
<proteinExistence type="predicted"/>
<reference evidence="2 3" key="1">
    <citation type="submission" date="2019-02" db="EMBL/GenBank/DDBJ databases">
        <title>Deep-cultivation of Planctomycetes and their phenomic and genomic characterization uncovers novel biology.</title>
        <authorList>
            <person name="Wiegand S."/>
            <person name="Jogler M."/>
            <person name="Boedeker C."/>
            <person name="Pinto D."/>
            <person name="Vollmers J."/>
            <person name="Rivas-Marin E."/>
            <person name="Kohn T."/>
            <person name="Peeters S.H."/>
            <person name="Heuer A."/>
            <person name="Rast P."/>
            <person name="Oberbeckmann S."/>
            <person name="Bunk B."/>
            <person name="Jeske O."/>
            <person name="Meyerdierks A."/>
            <person name="Storesund J.E."/>
            <person name="Kallscheuer N."/>
            <person name="Luecker S."/>
            <person name="Lage O.M."/>
            <person name="Pohl T."/>
            <person name="Merkel B.J."/>
            <person name="Hornburger P."/>
            <person name="Mueller R.-W."/>
            <person name="Bruemmer F."/>
            <person name="Labrenz M."/>
            <person name="Spormann A.M."/>
            <person name="Op Den Camp H."/>
            <person name="Overmann J."/>
            <person name="Amann R."/>
            <person name="Jetten M.S.M."/>
            <person name="Mascher T."/>
            <person name="Medema M.H."/>
            <person name="Devos D.P."/>
            <person name="Kaster A.-K."/>
            <person name="Ovreas L."/>
            <person name="Rohde M."/>
            <person name="Galperin M.Y."/>
            <person name="Jogler C."/>
        </authorList>
    </citation>
    <scope>NUCLEOTIDE SEQUENCE [LARGE SCALE GENOMIC DNA]</scope>
    <source>
        <strain evidence="2 3">KOR34</strain>
    </source>
</reference>
<protein>
    <recommendedName>
        <fullName evidence="4">DUF4440 domain-containing protein</fullName>
    </recommendedName>
</protein>
<gene>
    <name evidence="2" type="ORF">KOR34_30270</name>
</gene>
<evidence type="ECO:0000256" key="1">
    <source>
        <dbReference type="SAM" id="SignalP"/>
    </source>
</evidence>
<sequence precursor="true">MRSLPRVAALLTLVCPVVATAESAQTLTKRDQQVLTKTLLHLVESGESNLTDFDPAGTQVLLAPRNPRKTDFLQPLQLKTDLRDQKVDPALMEDVLARNSSRQLNPRSLDAVDASFKRFKPPAGVVVTEVPNGARGMRGIGELQALYPAARCWVQCYLPGYSGDGNQALVRGLIGPTHRRGSVTCLLKREHGKWSVVWQMITRYH</sequence>
<feature type="chain" id="PRO_5022945725" description="DUF4440 domain-containing protein" evidence="1">
    <location>
        <begin position="22"/>
        <end position="205"/>
    </location>
</feature>